<dbReference type="Proteomes" id="UP000248044">
    <property type="component" value="Chromosome"/>
</dbReference>
<sequence length="178" mass="20423">MAMMSIRDNLQKQINDSIKQLDFLVKQTKMPIIQDKSGNPLWVDVRELDLRYQIPVKKVQKFFNGLKDGKILATKCQKCGTVYFPPQDDCPYCKTSGLEWIELPKEGKLITYTKISVKPPSFSHYQDYIVGIAKLSNGVNVTAWVIGNLEKLTVGVDVKLEVKEREPEGYITYYLELE</sequence>
<dbReference type="KEGG" id="abri:DFR85_14630"/>
<dbReference type="SUPFAM" id="SSF50249">
    <property type="entry name" value="Nucleic acid-binding proteins"/>
    <property type="match status" value="1"/>
</dbReference>
<dbReference type="InterPro" id="IPR022002">
    <property type="entry name" value="ChsH2_Znr"/>
</dbReference>
<keyword evidence="4" id="KW-1185">Reference proteome</keyword>
<protein>
    <submittedName>
        <fullName evidence="3">3-hydroxybutyryl-CoA epimerase</fullName>
    </submittedName>
</protein>
<dbReference type="EMBL" id="CP029289">
    <property type="protein sequence ID" value="AWR95638.1"/>
    <property type="molecule type" value="Genomic_DNA"/>
</dbReference>
<dbReference type="OrthoDB" id="9573at2157"/>
<accession>A0A2U9IHX7</accession>
<dbReference type="AlphaFoldDB" id="A0A2U9IHX7"/>
<reference evidence="3 4" key="1">
    <citation type="submission" date="2018-05" db="EMBL/GenBank/DDBJ databases">
        <title>Complete Genome Sequences of Extremely Thermoacidophilic, Metal-Mobilizing Type-Strain Members of the Archaeal Family Sulfolobaceae: Acidianus brierleyi DSM-1651T, Acidianus sulfidivorans DSM-18786T, Metallosphaera hakonensis DSM-7519T, and Metallosphaera prunae DSM-10039T.</title>
        <authorList>
            <person name="Counts J.A."/>
            <person name="Kelly R.M."/>
        </authorList>
    </citation>
    <scope>NUCLEOTIDE SEQUENCE [LARGE SCALE GENOMIC DNA]</scope>
    <source>
        <strain evidence="3 4">DSM 1651</strain>
    </source>
</reference>
<feature type="domain" description="ChsH2 rubredoxin-like zinc ribbon" evidence="2">
    <location>
        <begin position="63"/>
        <end position="99"/>
    </location>
</feature>
<evidence type="ECO:0000259" key="2">
    <source>
        <dbReference type="Pfam" id="PF12172"/>
    </source>
</evidence>
<dbReference type="Pfam" id="PF12172">
    <property type="entry name" value="zf-ChsH2"/>
    <property type="match status" value="1"/>
</dbReference>
<feature type="domain" description="ChsH2 C-terminal OB-fold" evidence="1">
    <location>
        <begin position="100"/>
        <end position="162"/>
    </location>
</feature>
<dbReference type="RefSeq" id="WP_110271516.1">
    <property type="nucleotide sequence ID" value="NZ_CP029289.2"/>
</dbReference>
<dbReference type="Pfam" id="PF01796">
    <property type="entry name" value="OB_ChsH2_C"/>
    <property type="match status" value="1"/>
</dbReference>
<evidence type="ECO:0000313" key="4">
    <source>
        <dbReference type="Proteomes" id="UP000248044"/>
    </source>
</evidence>
<dbReference type="InterPro" id="IPR052513">
    <property type="entry name" value="Thioester_dehydratase-like"/>
</dbReference>
<name>A0A2U9IHX7_9CREN</name>
<evidence type="ECO:0000259" key="1">
    <source>
        <dbReference type="Pfam" id="PF01796"/>
    </source>
</evidence>
<dbReference type="InterPro" id="IPR002878">
    <property type="entry name" value="ChsH2_C"/>
</dbReference>
<evidence type="ECO:0000313" key="3">
    <source>
        <dbReference type="EMBL" id="AWR95638.1"/>
    </source>
</evidence>
<dbReference type="InterPro" id="IPR012340">
    <property type="entry name" value="NA-bd_OB-fold"/>
</dbReference>
<dbReference type="Gene3D" id="6.10.30.10">
    <property type="match status" value="1"/>
</dbReference>
<dbReference type="GeneID" id="36833416"/>
<gene>
    <name evidence="3" type="ORF">DFR85_14630</name>
</gene>
<organism evidence="3 4">
    <name type="scientific">Acidianus brierleyi</name>
    <dbReference type="NCBI Taxonomy" id="41673"/>
    <lineage>
        <taxon>Archaea</taxon>
        <taxon>Thermoproteota</taxon>
        <taxon>Thermoprotei</taxon>
        <taxon>Sulfolobales</taxon>
        <taxon>Sulfolobaceae</taxon>
        <taxon>Acidianus</taxon>
    </lineage>
</organism>
<dbReference type="PANTHER" id="PTHR34075:SF6">
    <property type="entry name" value="DNA-BINDING PROTEIN"/>
    <property type="match status" value="1"/>
</dbReference>
<proteinExistence type="predicted"/>
<dbReference type="PANTHER" id="PTHR34075">
    <property type="entry name" value="BLR3430 PROTEIN"/>
    <property type="match status" value="1"/>
</dbReference>